<protein>
    <recommendedName>
        <fullName evidence="4">AMP-activated protein kinase glycogen-binding domain-containing protein</fullName>
    </recommendedName>
</protein>
<reference evidence="2 3" key="1">
    <citation type="submission" date="2016-04" db="EMBL/GenBank/DDBJ databases">
        <title>A degradative enzymes factory behind the ericoid mycorrhizal symbiosis.</title>
        <authorList>
            <consortium name="DOE Joint Genome Institute"/>
            <person name="Martino E."/>
            <person name="Morin E."/>
            <person name="Grelet G."/>
            <person name="Kuo A."/>
            <person name="Kohler A."/>
            <person name="Daghino S."/>
            <person name="Barry K."/>
            <person name="Choi C."/>
            <person name="Cichocki N."/>
            <person name="Clum A."/>
            <person name="Copeland A."/>
            <person name="Hainaut M."/>
            <person name="Haridas S."/>
            <person name="Labutti K."/>
            <person name="Lindquist E."/>
            <person name="Lipzen A."/>
            <person name="Khouja H.-R."/>
            <person name="Murat C."/>
            <person name="Ohm R."/>
            <person name="Olson A."/>
            <person name="Spatafora J."/>
            <person name="Veneault-Fourrey C."/>
            <person name="Henrissat B."/>
            <person name="Grigoriev I."/>
            <person name="Martin F."/>
            <person name="Perotto S."/>
        </authorList>
    </citation>
    <scope>NUCLEOTIDE SEQUENCE [LARGE SCALE GENOMIC DNA]</scope>
    <source>
        <strain evidence="2 3">F</strain>
    </source>
</reference>
<feature type="region of interest" description="Disordered" evidence="1">
    <location>
        <begin position="138"/>
        <end position="258"/>
    </location>
</feature>
<dbReference type="PANTHER" id="PTHR40625:SF1">
    <property type="entry name" value="AMP-ACTIVATED PROTEIN KINASE GLYCOGEN-BINDING DOMAIN-CONTAINING PROTEIN"/>
    <property type="match status" value="1"/>
</dbReference>
<evidence type="ECO:0000313" key="2">
    <source>
        <dbReference type="EMBL" id="PMD36650.1"/>
    </source>
</evidence>
<dbReference type="AlphaFoldDB" id="A0A2J6RDQ3"/>
<dbReference type="STRING" id="1149755.A0A2J6RDQ3"/>
<dbReference type="OrthoDB" id="5422351at2759"/>
<gene>
    <name evidence="2" type="ORF">L207DRAFT_586351</name>
</gene>
<name>A0A2J6RDQ3_HYAVF</name>
<accession>A0A2J6RDQ3</accession>
<sequence length="488" mass="53713">MDTALITFMVQTAPSTTSVHLIGSWDNFSKHYPMERDVRRSRGQWRGCYSFEDIICDGDGGSSPKRTGGLKMGSTYYYYYELNDGTEHYDASIPFTTTCPYLPGQPVNLLWVPVEVQPLRFRSASMSSMANGDIKTMNPADKFMTPRAPPPTPKLARLNTSTSVLAKQRTARSLSPTTSEKPQWSPRMFFGLRSLNSKDQDADRRGRSSSLSKVQADASASTPSLVLRSEEMRKVRSVPHTREVSPQSFKKTSSREPSPLRQLFPQEISTYNSTSLVIPDEIAEEAEDDDNFASQVTRMSINEKGIFTPLSPPPAISRPPMVRAKTATNTSKPLPQLPEDLPLLPTPLRLRSAVSAAELPRSHFSTSTISTTISSPSDSSFSFGEDLNEDEDLTADSGSGDEFTYSPVLSEAPAQGFSAYSLPEDQYASDQTLRKETPITQLTRTASRATFGSAPPFLPNPVPDAESMSTLEQLMHDMGYLGDVIVGK</sequence>
<dbReference type="PANTHER" id="PTHR40625">
    <property type="entry name" value="GTP-BINDING PROTEIN ESDC-RELATED"/>
    <property type="match status" value="1"/>
</dbReference>
<feature type="compositionally biased region" description="Low complexity" evidence="1">
    <location>
        <begin position="365"/>
        <end position="383"/>
    </location>
</feature>
<organism evidence="2 3">
    <name type="scientific">Hyaloscypha variabilis (strain UAMH 11265 / GT02V1 / F)</name>
    <name type="common">Meliniomyces variabilis</name>
    <dbReference type="NCBI Taxonomy" id="1149755"/>
    <lineage>
        <taxon>Eukaryota</taxon>
        <taxon>Fungi</taxon>
        <taxon>Dikarya</taxon>
        <taxon>Ascomycota</taxon>
        <taxon>Pezizomycotina</taxon>
        <taxon>Leotiomycetes</taxon>
        <taxon>Helotiales</taxon>
        <taxon>Hyaloscyphaceae</taxon>
        <taxon>Hyaloscypha</taxon>
        <taxon>Hyaloscypha variabilis</taxon>
    </lineage>
</organism>
<keyword evidence="3" id="KW-1185">Reference proteome</keyword>
<dbReference type="Proteomes" id="UP000235786">
    <property type="component" value="Unassembled WGS sequence"/>
</dbReference>
<feature type="compositionally biased region" description="Polar residues" evidence="1">
    <location>
        <begin position="208"/>
        <end position="224"/>
    </location>
</feature>
<feature type="compositionally biased region" description="Basic and acidic residues" evidence="1">
    <location>
        <begin position="196"/>
        <end position="206"/>
    </location>
</feature>
<evidence type="ECO:0000313" key="3">
    <source>
        <dbReference type="Proteomes" id="UP000235786"/>
    </source>
</evidence>
<evidence type="ECO:0000256" key="1">
    <source>
        <dbReference type="SAM" id="MobiDB-lite"/>
    </source>
</evidence>
<feature type="compositionally biased region" description="Polar residues" evidence="1">
    <location>
        <begin position="158"/>
        <end position="182"/>
    </location>
</feature>
<evidence type="ECO:0008006" key="4">
    <source>
        <dbReference type="Google" id="ProtNLM"/>
    </source>
</evidence>
<proteinExistence type="predicted"/>
<feature type="region of interest" description="Disordered" evidence="1">
    <location>
        <begin position="365"/>
        <end position="406"/>
    </location>
</feature>
<dbReference type="EMBL" id="KZ613950">
    <property type="protein sequence ID" value="PMD36650.1"/>
    <property type="molecule type" value="Genomic_DNA"/>
</dbReference>